<name>A0ABR7TEW5_9LACT</name>
<gene>
    <name evidence="3" type="ORF">GLO26_09165</name>
</gene>
<evidence type="ECO:0000259" key="2">
    <source>
        <dbReference type="Pfam" id="PF11181"/>
    </source>
</evidence>
<feature type="region of interest" description="Disordered" evidence="1">
    <location>
        <begin position="131"/>
        <end position="312"/>
    </location>
</feature>
<evidence type="ECO:0000313" key="3">
    <source>
        <dbReference type="EMBL" id="MBC9825984.1"/>
    </source>
</evidence>
<protein>
    <recommendedName>
        <fullName evidence="2">General stress protein 17M-like domain-containing protein</fullName>
    </recommendedName>
</protein>
<dbReference type="EMBL" id="WNJQ01000008">
    <property type="protein sequence ID" value="MBC9825984.1"/>
    <property type="molecule type" value="Genomic_DNA"/>
</dbReference>
<accession>A0ABR7TEW5</accession>
<feature type="domain" description="General stress protein 17M-like" evidence="2">
    <location>
        <begin position="7"/>
        <end position="105"/>
    </location>
</feature>
<feature type="compositionally biased region" description="Polar residues" evidence="1">
    <location>
        <begin position="260"/>
        <end position="273"/>
    </location>
</feature>
<feature type="compositionally biased region" description="Polar residues" evidence="1">
    <location>
        <begin position="193"/>
        <end position="207"/>
    </location>
</feature>
<evidence type="ECO:0000313" key="4">
    <source>
        <dbReference type="Proteomes" id="UP000638836"/>
    </source>
</evidence>
<evidence type="ECO:0000256" key="1">
    <source>
        <dbReference type="SAM" id="MobiDB-lite"/>
    </source>
</evidence>
<sequence length="312" mass="33816">MDRRVEGTYTTKEETVSAVERLINEGYVAEEVVIVTNEKHENELEDLTMVEVDSVDPGEGMSLWEKLKESFSFGRYNSEEASSPFEEYGIAEDSGEHYTEALENGEIVILVNSAGPSNSQQLSQVNKEVLNGTNTDESAAESNIAKDPVKAPTKEKMDAVPGEGEQFDPTKAQSSREDIEGNPVTAPDKENMDTATEGSISPNTVNEKQADSKNAPAMDEVNGSSLESDPELTGDESTVIAENEGHVYPDNISKGVVDGGSSSLDPTHINGSGKSEETKPEQNSEQPESDAYYSDNYEEAGGKSIQKDEEEK</sequence>
<dbReference type="Pfam" id="PF11181">
    <property type="entry name" value="YflT"/>
    <property type="match status" value="1"/>
</dbReference>
<reference evidence="3 4" key="1">
    <citation type="journal article" date="2020" name="Microorganisms">
        <title>New Insight into Antimicrobial Compounds from Food and Marine-Sourced Carnobacterium Species through Phenotype and Genome Analyses.</title>
        <authorList>
            <person name="Begrem S."/>
            <person name="Ivaniuk F."/>
            <person name="Gigout-Chevalier F."/>
            <person name="Kolypczuk L."/>
            <person name="Bonnetot S."/>
            <person name="Leroi F."/>
            <person name="Grovel O."/>
            <person name="Delbarre-Ladrat C."/>
            <person name="Passerini D."/>
        </authorList>
    </citation>
    <scope>NUCLEOTIDE SEQUENCE [LARGE SCALE GENOMIC DNA]</scope>
    <source>
        <strain evidence="3 4">MIP2551</strain>
    </source>
</reference>
<dbReference type="InterPro" id="IPR025889">
    <property type="entry name" value="GSP17M-like_dom"/>
</dbReference>
<comment type="caution">
    <text evidence="3">The sequence shown here is derived from an EMBL/GenBank/DDBJ whole genome shotgun (WGS) entry which is preliminary data.</text>
</comment>
<organism evidence="3 4">
    <name type="scientific">Carnobacterium inhibens</name>
    <dbReference type="NCBI Taxonomy" id="147709"/>
    <lineage>
        <taxon>Bacteria</taxon>
        <taxon>Bacillati</taxon>
        <taxon>Bacillota</taxon>
        <taxon>Bacilli</taxon>
        <taxon>Lactobacillales</taxon>
        <taxon>Carnobacteriaceae</taxon>
        <taxon>Carnobacterium</taxon>
    </lineage>
</organism>
<keyword evidence="4" id="KW-1185">Reference proteome</keyword>
<proteinExistence type="predicted"/>
<dbReference type="RefSeq" id="WP_187949074.1">
    <property type="nucleotide sequence ID" value="NZ_WNJQ01000008.1"/>
</dbReference>
<feature type="compositionally biased region" description="Basic and acidic residues" evidence="1">
    <location>
        <begin position="147"/>
        <end position="158"/>
    </location>
</feature>
<feature type="compositionally biased region" description="Polar residues" evidence="1">
    <location>
        <begin position="131"/>
        <end position="141"/>
    </location>
</feature>
<dbReference type="Proteomes" id="UP000638836">
    <property type="component" value="Unassembled WGS sequence"/>
</dbReference>